<dbReference type="GO" id="GO:0006508">
    <property type="term" value="P:proteolysis"/>
    <property type="evidence" value="ECO:0007669"/>
    <property type="project" value="UniProtKB-KW"/>
</dbReference>
<evidence type="ECO:0000256" key="6">
    <source>
        <dbReference type="SAM" id="SignalP"/>
    </source>
</evidence>
<dbReference type="PANTHER" id="PTHR47053">
    <property type="entry name" value="MUREIN DD-ENDOPEPTIDASE MEPH-RELATED"/>
    <property type="match status" value="1"/>
</dbReference>
<reference evidence="8 9" key="1">
    <citation type="submission" date="2018-02" db="EMBL/GenBank/DDBJ databases">
        <title>Genomic Encyclopedia of Archaeal and Bacterial Type Strains, Phase II (KMG-II): from individual species to whole genera.</title>
        <authorList>
            <person name="Goeker M."/>
        </authorList>
    </citation>
    <scope>NUCLEOTIDE SEQUENCE [LARGE SCALE GENOMIC DNA]</scope>
    <source>
        <strain evidence="8 9">DSM 29526</strain>
    </source>
</reference>
<dbReference type="Gene3D" id="3.90.1720.10">
    <property type="entry name" value="endopeptidase domain like (from Nostoc punctiforme)"/>
    <property type="match status" value="1"/>
</dbReference>
<protein>
    <submittedName>
        <fullName evidence="8">NlpC/P60 family protein</fullName>
    </submittedName>
</protein>
<proteinExistence type="inferred from homology"/>
<dbReference type="RefSeq" id="WP_104418589.1">
    <property type="nucleotide sequence ID" value="NZ_PTJC01000005.1"/>
</dbReference>
<feature type="signal peptide" evidence="6">
    <location>
        <begin position="1"/>
        <end position="22"/>
    </location>
</feature>
<organism evidence="8 9">
    <name type="scientific">Neolewinella xylanilytica</name>
    <dbReference type="NCBI Taxonomy" id="1514080"/>
    <lineage>
        <taxon>Bacteria</taxon>
        <taxon>Pseudomonadati</taxon>
        <taxon>Bacteroidota</taxon>
        <taxon>Saprospiria</taxon>
        <taxon>Saprospirales</taxon>
        <taxon>Lewinellaceae</taxon>
        <taxon>Neolewinella</taxon>
    </lineage>
</organism>
<dbReference type="PROSITE" id="PS51935">
    <property type="entry name" value="NLPC_P60"/>
    <property type="match status" value="1"/>
</dbReference>
<gene>
    <name evidence="8" type="ORF">CLV84_0974</name>
</gene>
<dbReference type="SUPFAM" id="SSF54001">
    <property type="entry name" value="Cysteine proteinases"/>
    <property type="match status" value="1"/>
</dbReference>
<evidence type="ECO:0000313" key="8">
    <source>
        <dbReference type="EMBL" id="PPK88011.1"/>
    </source>
</evidence>
<name>A0A2S6I942_9BACT</name>
<dbReference type="InterPro" id="IPR038765">
    <property type="entry name" value="Papain-like_cys_pep_sf"/>
</dbReference>
<dbReference type="OrthoDB" id="9807055at2"/>
<comment type="similarity">
    <text evidence="1">Belongs to the peptidase C40 family.</text>
</comment>
<sequence>MKLPLLFFVVLSLALSSCGSFRTPVGMRNPSRGGGSSATVERSRTPRPPSRTEDQPRVRKPEKVEKARTVSGPTAMVRTELVSQAETLLGIRYKYGGNTPKEGFDCSGFVKYLYNDQGLDIQRVSRDQAKEGTPIDPETARPGDLVFYRRGPNQPVFHVSMIVDASPGAIWVIHPTSSRGVIRENILASSYWRPKIYNVRDLIR</sequence>
<evidence type="ECO:0000313" key="9">
    <source>
        <dbReference type="Proteomes" id="UP000237662"/>
    </source>
</evidence>
<dbReference type="PANTHER" id="PTHR47053:SF1">
    <property type="entry name" value="MUREIN DD-ENDOPEPTIDASE MEPH-RELATED"/>
    <property type="match status" value="1"/>
</dbReference>
<dbReference type="AlphaFoldDB" id="A0A2S6I942"/>
<dbReference type="GO" id="GO:0008234">
    <property type="term" value="F:cysteine-type peptidase activity"/>
    <property type="evidence" value="ECO:0007669"/>
    <property type="project" value="UniProtKB-KW"/>
</dbReference>
<keyword evidence="3" id="KW-0378">Hydrolase</keyword>
<evidence type="ECO:0000256" key="1">
    <source>
        <dbReference type="ARBA" id="ARBA00007074"/>
    </source>
</evidence>
<evidence type="ECO:0000256" key="2">
    <source>
        <dbReference type="ARBA" id="ARBA00022670"/>
    </source>
</evidence>
<evidence type="ECO:0000256" key="5">
    <source>
        <dbReference type="SAM" id="MobiDB-lite"/>
    </source>
</evidence>
<evidence type="ECO:0000256" key="4">
    <source>
        <dbReference type="ARBA" id="ARBA00022807"/>
    </source>
</evidence>
<keyword evidence="9" id="KW-1185">Reference proteome</keyword>
<keyword evidence="2" id="KW-0645">Protease</keyword>
<evidence type="ECO:0000256" key="3">
    <source>
        <dbReference type="ARBA" id="ARBA00022801"/>
    </source>
</evidence>
<dbReference type="Proteomes" id="UP000237662">
    <property type="component" value="Unassembled WGS sequence"/>
</dbReference>
<dbReference type="EMBL" id="PTJC01000005">
    <property type="protein sequence ID" value="PPK88011.1"/>
    <property type="molecule type" value="Genomic_DNA"/>
</dbReference>
<feature type="compositionally biased region" description="Basic and acidic residues" evidence="5">
    <location>
        <begin position="50"/>
        <end position="68"/>
    </location>
</feature>
<dbReference type="InterPro" id="IPR051202">
    <property type="entry name" value="Peptidase_C40"/>
</dbReference>
<dbReference type="InterPro" id="IPR000064">
    <property type="entry name" value="NLP_P60_dom"/>
</dbReference>
<keyword evidence="6" id="KW-0732">Signal</keyword>
<feature type="chain" id="PRO_5015428890" evidence="6">
    <location>
        <begin position="23"/>
        <end position="204"/>
    </location>
</feature>
<keyword evidence="4" id="KW-0788">Thiol protease</keyword>
<feature type="domain" description="NlpC/P60" evidence="7">
    <location>
        <begin position="75"/>
        <end position="203"/>
    </location>
</feature>
<comment type="caution">
    <text evidence="8">The sequence shown here is derived from an EMBL/GenBank/DDBJ whole genome shotgun (WGS) entry which is preliminary data.</text>
</comment>
<dbReference type="Pfam" id="PF00877">
    <property type="entry name" value="NLPC_P60"/>
    <property type="match status" value="1"/>
</dbReference>
<dbReference type="PROSITE" id="PS51257">
    <property type="entry name" value="PROKAR_LIPOPROTEIN"/>
    <property type="match status" value="1"/>
</dbReference>
<evidence type="ECO:0000259" key="7">
    <source>
        <dbReference type="PROSITE" id="PS51935"/>
    </source>
</evidence>
<accession>A0A2S6I942</accession>
<feature type="region of interest" description="Disordered" evidence="5">
    <location>
        <begin position="24"/>
        <end position="72"/>
    </location>
</feature>